<dbReference type="WBParaSite" id="PDA_v2.g4213.t1">
    <property type="protein sequence ID" value="PDA_v2.g4213.t1"/>
    <property type="gene ID" value="PDA_v2.g4213"/>
</dbReference>
<protein>
    <submittedName>
        <fullName evidence="3">Uncharacterized protein</fullName>
    </submittedName>
</protein>
<dbReference type="AlphaFoldDB" id="A0A914QLU6"/>
<keyword evidence="2" id="KW-1185">Reference proteome</keyword>
<proteinExistence type="predicted"/>
<sequence length="66" mass="7360">MNSFSTLESVSSTTTFEKSNYGVREIANKFDNDNTLEDVTSLASTNESSENDDFSETPIIRTPYPN</sequence>
<accession>A0A914QLU6</accession>
<reference evidence="3" key="1">
    <citation type="submission" date="2022-11" db="UniProtKB">
        <authorList>
            <consortium name="WormBaseParasite"/>
        </authorList>
    </citation>
    <scope>IDENTIFICATION</scope>
</reference>
<feature type="region of interest" description="Disordered" evidence="1">
    <location>
        <begin position="42"/>
        <end position="66"/>
    </location>
</feature>
<name>A0A914QLU6_9BILA</name>
<organism evidence="2 3">
    <name type="scientific">Panagrolaimus davidi</name>
    <dbReference type="NCBI Taxonomy" id="227884"/>
    <lineage>
        <taxon>Eukaryota</taxon>
        <taxon>Metazoa</taxon>
        <taxon>Ecdysozoa</taxon>
        <taxon>Nematoda</taxon>
        <taxon>Chromadorea</taxon>
        <taxon>Rhabditida</taxon>
        <taxon>Tylenchina</taxon>
        <taxon>Panagrolaimomorpha</taxon>
        <taxon>Panagrolaimoidea</taxon>
        <taxon>Panagrolaimidae</taxon>
        <taxon>Panagrolaimus</taxon>
    </lineage>
</organism>
<dbReference type="Proteomes" id="UP000887578">
    <property type="component" value="Unplaced"/>
</dbReference>
<evidence type="ECO:0000313" key="2">
    <source>
        <dbReference type="Proteomes" id="UP000887578"/>
    </source>
</evidence>
<evidence type="ECO:0000313" key="3">
    <source>
        <dbReference type="WBParaSite" id="PDA_v2.g4213.t1"/>
    </source>
</evidence>
<evidence type="ECO:0000256" key="1">
    <source>
        <dbReference type="SAM" id="MobiDB-lite"/>
    </source>
</evidence>